<dbReference type="InterPro" id="IPR001646">
    <property type="entry name" value="5peptide_repeat"/>
</dbReference>
<dbReference type="AlphaFoldDB" id="A0A3S8RPI9"/>
<proteinExistence type="predicted"/>
<evidence type="ECO:0000313" key="2">
    <source>
        <dbReference type="Proteomes" id="UP000273145"/>
    </source>
</evidence>
<dbReference type="Gene3D" id="2.160.20.80">
    <property type="entry name" value="E3 ubiquitin-protein ligase SopA"/>
    <property type="match status" value="1"/>
</dbReference>
<dbReference type="KEGG" id="plen:EIM92_00560"/>
<reference evidence="1 2" key="1">
    <citation type="submission" date="2018-11" db="EMBL/GenBank/DDBJ databases">
        <title>Genome sequencing of Paenibacillus lentus DSM25539(T).</title>
        <authorList>
            <person name="Kook J.-K."/>
            <person name="Park S.-N."/>
            <person name="Lim Y.K."/>
        </authorList>
    </citation>
    <scope>NUCLEOTIDE SEQUENCE [LARGE SCALE GENOMIC DNA]</scope>
    <source>
        <strain evidence="1 2">DSM 25539</strain>
    </source>
</reference>
<dbReference type="InterPro" id="IPR051082">
    <property type="entry name" value="Pentapeptide-BTB/POZ_domain"/>
</dbReference>
<dbReference type="Pfam" id="PF00805">
    <property type="entry name" value="Pentapeptide"/>
    <property type="match status" value="2"/>
</dbReference>
<keyword evidence="2" id="KW-1185">Reference proteome</keyword>
<dbReference type="PANTHER" id="PTHR14136:SF17">
    <property type="entry name" value="BTB_POZ DOMAIN-CONTAINING PROTEIN KCTD9"/>
    <property type="match status" value="1"/>
</dbReference>
<dbReference type="RefSeq" id="WP_125081003.1">
    <property type="nucleotide sequence ID" value="NZ_CP034248.1"/>
</dbReference>
<dbReference type="OrthoDB" id="2536801at2"/>
<organism evidence="1 2">
    <name type="scientific">Paenibacillus lentus</name>
    <dbReference type="NCBI Taxonomy" id="1338368"/>
    <lineage>
        <taxon>Bacteria</taxon>
        <taxon>Bacillati</taxon>
        <taxon>Bacillota</taxon>
        <taxon>Bacilli</taxon>
        <taxon>Bacillales</taxon>
        <taxon>Paenibacillaceae</taxon>
        <taxon>Paenibacillus</taxon>
    </lineage>
</organism>
<accession>A0A3S8RPI9</accession>
<gene>
    <name evidence="1" type="ORF">EIM92_00560</name>
</gene>
<dbReference type="PANTHER" id="PTHR14136">
    <property type="entry name" value="BTB_POZ DOMAIN-CONTAINING PROTEIN KCTD9"/>
    <property type="match status" value="1"/>
</dbReference>
<protein>
    <submittedName>
        <fullName evidence="1">Pentapeptide repeat-containing protein</fullName>
    </submittedName>
</protein>
<dbReference type="SUPFAM" id="SSF141571">
    <property type="entry name" value="Pentapeptide repeat-like"/>
    <property type="match status" value="1"/>
</dbReference>
<sequence>MRNEGALAHFRDEVIRPQRQIMLEQLEQTYQGWRLELIGEFIASFRAWCRQLLELQAAGKKGRIGYMTYSMLRTAMQSGKMMYLGEAQDENWFMDPQPVRCGYEAKWAYLPLEKWKEAVMSRRREYAGQISEMDVEREMRHEAAYVHGYVVALIRQAMPEAVRLEEFFQLDKEAVVEIRVGEYLDHSEIVYKLDERDLDSAEVREWLEAAKECECAYEVYRKLDLTGGDYSELDFRYARFEDTQLKDSQLAECMLVGTRFERCLLAGTNFVGSYLHEASFEHCGLQGADFRLVEGMSGTAGMEDWEIPGFIGVNFAGADLSDADFTGANLRGARFIGANLTGASFIGANVQGADFTNAVLKDADFTGAILEGALIDESIAVSSTLAARRALLTYFTEAEGEVNLDGA</sequence>
<evidence type="ECO:0000313" key="1">
    <source>
        <dbReference type="EMBL" id="AZK44866.1"/>
    </source>
</evidence>
<name>A0A3S8RPI9_9BACL</name>
<dbReference type="EMBL" id="CP034248">
    <property type="protein sequence ID" value="AZK44866.1"/>
    <property type="molecule type" value="Genomic_DNA"/>
</dbReference>
<dbReference type="Proteomes" id="UP000273145">
    <property type="component" value="Chromosome"/>
</dbReference>